<dbReference type="Proteomes" id="UP000516696">
    <property type="component" value="Chromosome"/>
</dbReference>
<dbReference type="Gene3D" id="3.40.930.10">
    <property type="entry name" value="Mannitol-specific EII, Chain A"/>
    <property type="match status" value="1"/>
</dbReference>
<dbReference type="PANTHER" id="PTHR36203">
    <property type="entry name" value="ASCORBATE-SPECIFIC PTS SYSTEM EIIA COMPONENT"/>
    <property type="match status" value="1"/>
</dbReference>
<dbReference type="CDD" id="cd00211">
    <property type="entry name" value="PTS_IIA_fru"/>
    <property type="match status" value="1"/>
</dbReference>
<dbReference type="PROSITE" id="PS51094">
    <property type="entry name" value="PTS_EIIA_TYPE_2"/>
    <property type="match status" value="1"/>
</dbReference>
<dbReference type="GO" id="GO:0005737">
    <property type="term" value="C:cytoplasm"/>
    <property type="evidence" value="ECO:0007669"/>
    <property type="project" value="UniProtKB-SubCell"/>
</dbReference>
<evidence type="ECO:0000313" key="13">
    <source>
        <dbReference type="Proteomes" id="UP000516696"/>
    </source>
</evidence>
<organism evidence="12 13">
    <name type="scientific">Enterococcus gallinarum</name>
    <dbReference type="NCBI Taxonomy" id="1353"/>
    <lineage>
        <taxon>Bacteria</taxon>
        <taxon>Bacillati</taxon>
        <taxon>Bacillota</taxon>
        <taxon>Bacilli</taxon>
        <taxon>Lactobacillales</taxon>
        <taxon>Enterococcaceae</taxon>
        <taxon>Enterococcus</taxon>
    </lineage>
</organism>
<evidence type="ECO:0000256" key="3">
    <source>
        <dbReference type="ARBA" id="ARBA00022490"/>
    </source>
</evidence>
<dbReference type="InterPro" id="IPR002178">
    <property type="entry name" value="PTS_EIIA_type-2_dom"/>
</dbReference>
<evidence type="ECO:0000256" key="4">
    <source>
        <dbReference type="ARBA" id="ARBA00022553"/>
    </source>
</evidence>
<comment type="function">
    <text evidence="8">The phosphoenolpyruvate-dependent sugar phosphotransferase system (sugar PTS), a major carbohydrate active transport system, catalyzes the phosphorylation of incoming sugar substrates concomitantly with their translocation across the cell membrane. The enzyme II UlaABC PTS system is involved in ascorbate transport.</text>
</comment>
<keyword evidence="2" id="KW-0813">Transport</keyword>
<evidence type="ECO:0000259" key="11">
    <source>
        <dbReference type="PROSITE" id="PS51094"/>
    </source>
</evidence>
<evidence type="ECO:0000256" key="7">
    <source>
        <dbReference type="ARBA" id="ARBA00022777"/>
    </source>
</evidence>
<proteinExistence type="predicted"/>
<dbReference type="GO" id="GO:0016301">
    <property type="term" value="F:kinase activity"/>
    <property type="evidence" value="ECO:0007669"/>
    <property type="project" value="UniProtKB-KW"/>
</dbReference>
<dbReference type="AlphaFoldDB" id="A0AAE7MSF4"/>
<dbReference type="EMBL" id="CP050485">
    <property type="protein sequence ID" value="QOG28815.1"/>
    <property type="molecule type" value="Genomic_DNA"/>
</dbReference>
<feature type="domain" description="PTS EIIA type-2" evidence="11">
    <location>
        <begin position="4"/>
        <end position="150"/>
    </location>
</feature>
<name>A0AAE7MSF4_ENTGA</name>
<keyword evidence="12" id="KW-0762">Sugar transport</keyword>
<evidence type="ECO:0000256" key="9">
    <source>
        <dbReference type="ARBA" id="ARBA00041175"/>
    </source>
</evidence>
<reference evidence="12 13" key="1">
    <citation type="submission" date="2020-03" db="EMBL/GenBank/DDBJ databases">
        <title>Characterization of ganglioside-mimicking enterococci.</title>
        <authorList>
            <person name="Patry R.T."/>
            <person name="Nothaft H."/>
            <person name="Bridger R."/>
            <person name="Shajahan A."/>
            <person name="Huynh S."/>
            <person name="Sanchez S."/>
            <person name="Azadi P."/>
            <person name="Cooper K."/>
            <person name="Miller W.G."/>
            <person name="Parker C.T."/>
            <person name="Wells L."/>
            <person name="Szymanski C.M."/>
        </authorList>
    </citation>
    <scope>NUCLEOTIDE SEQUENCE [LARGE SCALE GENOMIC DNA]</scope>
    <source>
        <strain evidence="12 13">EGM181</strain>
    </source>
</reference>
<dbReference type="InterPro" id="IPR051351">
    <property type="entry name" value="Ascorbate-PTS_EIIA_comp"/>
</dbReference>
<evidence type="ECO:0000256" key="10">
    <source>
        <dbReference type="ARBA" id="ARBA00042072"/>
    </source>
</evidence>
<sequence length="158" mass="17974">MLQYFYDNDLINITNQEPKDWEEAIRISGKVLKEKELISDQYIDDVIRDVHAFGPYIVIVPNVAMPHSSAESQGVLGTGIGLTIFPTPISFEEGNSEKDAKLFFMLAAKNSEAHMENIANLSELLMREGVIDDLMTVHTMADFESVMRKYDESKERRD</sequence>
<dbReference type="Pfam" id="PF00359">
    <property type="entry name" value="PTS_EIIA_2"/>
    <property type="match status" value="1"/>
</dbReference>
<protein>
    <recommendedName>
        <fullName evidence="9">Ascorbate-specific PTS system EIIA component</fullName>
    </recommendedName>
    <alternativeName>
        <fullName evidence="10">Ascorbate-specific phosphotransferase enzyme IIA component</fullName>
    </alternativeName>
</protein>
<keyword evidence="4" id="KW-0597">Phosphoprotein</keyword>
<dbReference type="GO" id="GO:0009401">
    <property type="term" value="P:phosphoenolpyruvate-dependent sugar phosphotransferase system"/>
    <property type="evidence" value="ECO:0007669"/>
    <property type="project" value="UniProtKB-KW"/>
</dbReference>
<dbReference type="InterPro" id="IPR016152">
    <property type="entry name" value="PTrfase/Anion_transptr"/>
</dbReference>
<accession>A0AAE7MSF4</accession>
<evidence type="ECO:0000256" key="5">
    <source>
        <dbReference type="ARBA" id="ARBA00022679"/>
    </source>
</evidence>
<keyword evidence="7" id="KW-0418">Kinase</keyword>
<evidence type="ECO:0000256" key="6">
    <source>
        <dbReference type="ARBA" id="ARBA00022683"/>
    </source>
</evidence>
<dbReference type="SUPFAM" id="SSF55804">
    <property type="entry name" value="Phoshotransferase/anion transport protein"/>
    <property type="match status" value="1"/>
</dbReference>
<gene>
    <name evidence="12" type="ORF">EGM181_16835</name>
</gene>
<evidence type="ECO:0000256" key="1">
    <source>
        <dbReference type="ARBA" id="ARBA00004496"/>
    </source>
</evidence>
<comment type="subcellular location">
    <subcellularLocation>
        <location evidence="1">Cytoplasm</location>
    </subcellularLocation>
</comment>
<dbReference type="PANTHER" id="PTHR36203:SF1">
    <property type="entry name" value="ASCORBATE-SPECIFIC PTS SYSTEM EIIA COMPONENT"/>
    <property type="match status" value="1"/>
</dbReference>
<dbReference type="RefSeq" id="WP_113849074.1">
    <property type="nucleotide sequence ID" value="NZ_CP050485.1"/>
</dbReference>
<keyword evidence="6" id="KW-0598">Phosphotransferase system</keyword>
<evidence type="ECO:0000256" key="8">
    <source>
        <dbReference type="ARBA" id="ARBA00037387"/>
    </source>
</evidence>
<keyword evidence="3" id="KW-0963">Cytoplasm</keyword>
<evidence type="ECO:0000313" key="12">
    <source>
        <dbReference type="EMBL" id="QOG28815.1"/>
    </source>
</evidence>
<evidence type="ECO:0000256" key="2">
    <source>
        <dbReference type="ARBA" id="ARBA00022448"/>
    </source>
</evidence>
<keyword evidence="5" id="KW-0808">Transferase</keyword>